<dbReference type="InterPro" id="IPR036179">
    <property type="entry name" value="Ig-like_dom_sf"/>
</dbReference>
<dbReference type="OrthoDB" id="6107927at2759"/>
<accession>Q4R9S6</accession>
<dbReference type="EMBL" id="CAAE01025397">
    <property type="protein sequence ID" value="CAG14857.1"/>
    <property type="molecule type" value="Genomic_DNA"/>
</dbReference>
<reference evidence="1" key="1">
    <citation type="journal article" date="2004" name="Nature">
        <title>Genome duplication in the teleost fish Tetraodon nigroviridis reveals the early vertebrate proto-karyotype.</title>
        <authorList>
            <person name="Jaillon O."/>
            <person name="Aury J.-M."/>
            <person name="Brunet F."/>
            <person name="Petit J.-L."/>
            <person name="Stange-Thomann N."/>
            <person name="Mauceli E."/>
            <person name="Bouneau L."/>
            <person name="Fischer C."/>
            <person name="Ozouf-Costaz C."/>
            <person name="Bernot A."/>
            <person name="Nicaud S."/>
            <person name="Jaffe D."/>
            <person name="Fisher S."/>
            <person name="Lutfalla G."/>
            <person name="Dossat C."/>
            <person name="Segurens B."/>
            <person name="Dasilva C."/>
            <person name="Salanoubat M."/>
            <person name="Levy M."/>
            <person name="Boudet N."/>
            <person name="Castellano S."/>
            <person name="Anthouard V."/>
            <person name="Jubin C."/>
            <person name="Castelli V."/>
            <person name="Katinka M."/>
            <person name="Vacherie B."/>
            <person name="Biemont C."/>
            <person name="Skalli Z."/>
            <person name="Cattolico L."/>
            <person name="Poulain J."/>
            <person name="De Berardinis V."/>
            <person name="Cruaud C."/>
            <person name="Duprat S."/>
            <person name="Brottier P."/>
            <person name="Coutanceau J.-P."/>
            <person name="Gouzy J."/>
            <person name="Parra G."/>
            <person name="Lardier G."/>
            <person name="Chapple C."/>
            <person name="McKernan K.J."/>
            <person name="McEwan P."/>
            <person name="Bosak S."/>
            <person name="Kellis M."/>
            <person name="Volff J.-N."/>
            <person name="Guigo R."/>
            <person name="Zody M.C."/>
            <person name="Mesirov J."/>
            <person name="Lindblad-Toh K."/>
            <person name="Birren B."/>
            <person name="Nusbaum C."/>
            <person name="Kahn D."/>
            <person name="Robinson-Rechavi M."/>
            <person name="Laudet V."/>
            <person name="Schachter V."/>
            <person name="Quetier F."/>
            <person name="Saurin W."/>
            <person name="Scarpelli C."/>
            <person name="Wincker P."/>
            <person name="Lander E.S."/>
            <person name="Weissenbach J."/>
            <person name="Roest Crollius H."/>
        </authorList>
    </citation>
    <scope>NUCLEOTIDE SEQUENCE [LARGE SCALE GENOMIC DNA]</scope>
</reference>
<organism evidence="1">
    <name type="scientific">Tetraodon nigroviridis</name>
    <name type="common">Spotted green pufferfish</name>
    <name type="synonym">Chelonodon nigroviridis</name>
    <dbReference type="NCBI Taxonomy" id="99883"/>
    <lineage>
        <taxon>Eukaryota</taxon>
        <taxon>Metazoa</taxon>
        <taxon>Chordata</taxon>
        <taxon>Craniata</taxon>
        <taxon>Vertebrata</taxon>
        <taxon>Euteleostomi</taxon>
        <taxon>Actinopterygii</taxon>
        <taxon>Neopterygii</taxon>
        <taxon>Teleostei</taxon>
        <taxon>Neoteleostei</taxon>
        <taxon>Acanthomorphata</taxon>
        <taxon>Eupercaria</taxon>
        <taxon>Tetraodontiformes</taxon>
        <taxon>Tetradontoidea</taxon>
        <taxon>Tetraodontidae</taxon>
        <taxon>Tetraodon</taxon>
    </lineage>
</organism>
<dbReference type="SUPFAM" id="SSF48726">
    <property type="entry name" value="Immunoglobulin"/>
    <property type="match status" value="1"/>
</dbReference>
<dbReference type="KEGG" id="tng:GSTEN00037322G001"/>
<sequence length="50" mass="5771">PFFFQGETKVLKLKNLRPKDFADYTCQVSVRNVCNIEDKSVTFRLTNATS</sequence>
<feature type="non-terminal residue" evidence="1">
    <location>
        <position position="1"/>
    </location>
</feature>
<comment type="caution">
    <text evidence="1">The sequence shown here is derived from an EMBL/GenBank/DDBJ whole genome shotgun (WGS) entry which is preliminary data.</text>
</comment>
<evidence type="ECO:0000313" key="1">
    <source>
        <dbReference type="EMBL" id="CAG14857.1"/>
    </source>
</evidence>
<dbReference type="AlphaFoldDB" id="Q4R9S6"/>
<name>Q4R9S6_TETNG</name>
<gene>
    <name evidence="1" type="ORF">GSTENG00037322001</name>
</gene>
<reference evidence="1" key="2">
    <citation type="submission" date="2004-02" db="EMBL/GenBank/DDBJ databases">
        <authorList>
            <consortium name="Genoscope"/>
            <consortium name="Whitehead Institute Centre for Genome Research"/>
        </authorList>
    </citation>
    <scope>NUCLEOTIDE SEQUENCE</scope>
</reference>
<proteinExistence type="predicted"/>
<feature type="non-terminal residue" evidence="1">
    <location>
        <position position="50"/>
    </location>
</feature>
<protein>
    <submittedName>
        <fullName evidence="1">(spotted green pufferfish) hypothetical protein</fullName>
    </submittedName>
</protein>